<evidence type="ECO:0000259" key="3">
    <source>
        <dbReference type="Pfam" id="PF13407"/>
    </source>
</evidence>
<comment type="subcellular location">
    <subcellularLocation>
        <location evidence="1">Cell envelope</location>
    </subcellularLocation>
</comment>
<gene>
    <name evidence="4" type="ORF">DFP97_10698</name>
</gene>
<evidence type="ECO:0000256" key="1">
    <source>
        <dbReference type="ARBA" id="ARBA00004196"/>
    </source>
</evidence>
<dbReference type="InterPro" id="IPR025997">
    <property type="entry name" value="SBP_2_dom"/>
</dbReference>
<dbReference type="Gene3D" id="3.40.50.2300">
    <property type="match status" value="2"/>
</dbReference>
<feature type="domain" description="Periplasmic binding protein" evidence="3">
    <location>
        <begin position="63"/>
        <end position="310"/>
    </location>
</feature>
<comment type="caution">
    <text evidence="4">The sequence shown here is derived from an EMBL/GenBank/DDBJ whole genome shotgun (WGS) entry which is preliminary data.</text>
</comment>
<dbReference type="GO" id="GO:0030288">
    <property type="term" value="C:outer membrane-bounded periplasmic space"/>
    <property type="evidence" value="ECO:0007669"/>
    <property type="project" value="TreeGrafter"/>
</dbReference>
<evidence type="ECO:0000313" key="5">
    <source>
        <dbReference type="Proteomes" id="UP000252415"/>
    </source>
</evidence>
<proteinExistence type="inferred from homology"/>
<dbReference type="PANTHER" id="PTHR30036">
    <property type="entry name" value="D-XYLOSE-BINDING PERIPLASMIC PROTEIN"/>
    <property type="match status" value="1"/>
</dbReference>
<dbReference type="GO" id="GO:0030246">
    <property type="term" value="F:carbohydrate binding"/>
    <property type="evidence" value="ECO:0007669"/>
    <property type="project" value="TreeGrafter"/>
</dbReference>
<dbReference type="AlphaFoldDB" id="A0A368W4A6"/>
<dbReference type="RefSeq" id="WP_114380017.1">
    <property type="nucleotide sequence ID" value="NZ_QPJD01000006.1"/>
</dbReference>
<dbReference type="PANTHER" id="PTHR30036:SF7">
    <property type="entry name" value="ABC TRANSPORTER PERIPLASMIC-BINDING PROTEIN YPHF"/>
    <property type="match status" value="1"/>
</dbReference>
<dbReference type="OrthoDB" id="6196975at2"/>
<evidence type="ECO:0000256" key="2">
    <source>
        <dbReference type="ARBA" id="ARBA00007639"/>
    </source>
</evidence>
<dbReference type="SUPFAM" id="SSF53822">
    <property type="entry name" value="Periplasmic binding protein-like I"/>
    <property type="match status" value="1"/>
</dbReference>
<dbReference type="EMBL" id="QPJD01000006">
    <property type="protein sequence ID" value="RCW48398.1"/>
    <property type="molecule type" value="Genomic_DNA"/>
</dbReference>
<comment type="similarity">
    <text evidence="2">Belongs to the bacterial solute-binding protein 2 family.</text>
</comment>
<accession>A0A368W4A6</accession>
<reference evidence="4 5" key="1">
    <citation type="submission" date="2018-07" db="EMBL/GenBank/DDBJ databases">
        <title>Genomic Encyclopedia of Type Strains, Phase III (KMG-III): the genomes of soil and plant-associated and newly described type strains.</title>
        <authorList>
            <person name="Whitman W."/>
        </authorList>
    </citation>
    <scope>NUCLEOTIDE SEQUENCE [LARGE SCALE GENOMIC DNA]</scope>
    <source>
        <strain evidence="4 5">CECT 7506</strain>
    </source>
</reference>
<evidence type="ECO:0000313" key="4">
    <source>
        <dbReference type="EMBL" id="RCW48398.1"/>
    </source>
</evidence>
<sequence>MHKLRKLLLRFSLLPRCTIAILGLVVLLGAAGCTNGSSALLPLPADNISIESDVPAFTFGIIYPIAHPFYENITERAEHAAAAAGGKLIIKAPDEANVEQQIRMLENMIRLQLDGIAISPIDSKALAPYIDQAIEAGIPVVCFESDVPSSRRLAYIGGDNEHAGAHMGQALGGLLRNGGMVLVESGVTSMSSHQERLDGFLDYIREETNIQILEVKTHEGSDERALAELEKMIDDHPHFDAFVALDFISGSSSILAWKAMGLNRYALTFGMMPAIEEAITNGQITLAVTQNEANWGNQIVDLLHNAMQGKPVLERIDTGESIIDASSQSQKNKVERSEAIVQ</sequence>
<protein>
    <submittedName>
        <fullName evidence="4">Ribose transport system substrate-binding protein</fullName>
    </submittedName>
</protein>
<dbReference type="InterPro" id="IPR050555">
    <property type="entry name" value="Bact_Solute-Bind_Prot2"/>
</dbReference>
<dbReference type="Pfam" id="PF13407">
    <property type="entry name" value="Peripla_BP_4"/>
    <property type="match status" value="1"/>
</dbReference>
<name>A0A368W4A6_9BACL</name>
<dbReference type="InterPro" id="IPR028082">
    <property type="entry name" value="Peripla_BP_I"/>
</dbReference>
<keyword evidence="5" id="KW-1185">Reference proteome</keyword>
<dbReference type="Proteomes" id="UP000252415">
    <property type="component" value="Unassembled WGS sequence"/>
</dbReference>
<dbReference type="PROSITE" id="PS51257">
    <property type="entry name" value="PROKAR_LIPOPROTEIN"/>
    <property type="match status" value="1"/>
</dbReference>
<organism evidence="4 5">
    <name type="scientific">Paenibacillus prosopidis</name>
    <dbReference type="NCBI Taxonomy" id="630520"/>
    <lineage>
        <taxon>Bacteria</taxon>
        <taxon>Bacillati</taxon>
        <taxon>Bacillota</taxon>
        <taxon>Bacilli</taxon>
        <taxon>Bacillales</taxon>
        <taxon>Paenibacillaceae</taxon>
        <taxon>Paenibacillus</taxon>
    </lineage>
</organism>